<dbReference type="AlphaFoldDB" id="A0A1B6CVQ5"/>
<evidence type="ECO:0000313" key="2">
    <source>
        <dbReference type="EMBL" id="JAS17498.1"/>
    </source>
</evidence>
<protein>
    <submittedName>
        <fullName evidence="2">Uncharacterized protein</fullName>
    </submittedName>
</protein>
<feature type="region of interest" description="Disordered" evidence="1">
    <location>
        <begin position="796"/>
        <end position="826"/>
    </location>
</feature>
<accession>A0A1B6CVQ5</accession>
<proteinExistence type="predicted"/>
<feature type="compositionally biased region" description="Basic and acidic residues" evidence="1">
    <location>
        <begin position="730"/>
        <end position="739"/>
    </location>
</feature>
<dbReference type="EMBL" id="GEDC01019800">
    <property type="protein sequence ID" value="JAS17498.1"/>
    <property type="molecule type" value="Transcribed_RNA"/>
</dbReference>
<feature type="region of interest" description="Disordered" evidence="1">
    <location>
        <begin position="415"/>
        <end position="468"/>
    </location>
</feature>
<sequence>MRRKDESERYNFTSTDHDIDEKGININLIGVTSSNIEVFNRVEEENGKLYNVYEIYVPSKNIRNKWIPRDSSEEAVVNTEIQSSSGVNEIPSDKNYSTLALLDSRGRETLSSACSKSSIGTKTVFSNSANSSVIDDVESLNTSFSEYEKSVKISVKRVSLKNEKQNLFIESDRYLKSSFSNKKHKLIVKDDVSNKSKNNSTNSIYDSILNKKNKLIVKDDVSNKSKNSTNSIYDSSNNSKKFSKSPVTYPTICVNTPQETSTIAYAYPADNKLQRLNSDVSFTENQNNSFETSSIPEEYSLTNNDTGNLVEAKSDTFEKEEIISEPKDIKSCKTLNDNGQNKNYLRVKQMQKNTEWINQKEDGVYCGGSKNISSSEDSEVSFEEIRKGSVTLRKEVTSKPKRYVSEKSKERYFPVKTSKKETVQSQARRNEITSDETESMSGEYSDDPDLKKLKSPDLNSSTKSGNGRLDERVSIFSNTYFDKNLSYLPDVNKVDDNRSSKITINSDAKYFDENIPYLARTEKQNQRQSFESYVDAVLPFIGTRKKTMDTMVQTSESIGGDFVGNVLKKKDGVVSIDYLKKYESESVSGYSVDKSLEHSSKRSGQSLNEPKNFERSPKSSKDLMDNGSYNNFNDSGKHFDKNMQSSAMDVLPVNIKNLEPLDNSYDKNNRNENSVNDFDNNLKYKSMLVRTDSLIDLRLLKRTRTSFNDRKKDAITVKKTSVSEDGSSIKTEKLSKSENRNSNVSSKSIKKYLPKDNLGLDLNTLNAFYFNSPNQTLFNKDKDEAALEIDSFDRNKLREVAGKPPGERQSESSTVPQGTKKSDGDRWVFMGNMQSRNPFRRKKKTPKKYLEKLDNISENINEEDVSKSILSTDSKGTKERSLDKGSLDLWNLEDRKNSKEINSEIVSQRDSQRGSILSTSIANGNENNLIDLEDINYSENNGERNSKRGNKLSAKYAESRKHSKKSSMVGNENEEKGVMTEGQYDQLDNQDDVWFGTLKSQTVEHGLTESLADQKESFTTSVINQDEIKSSKSDSIKKEKKKRSCVKKIKSKERPQLEMTGNVLLSSKPIPPHEPSQPGKDHICALTVKGSKVNGICNFYLDPRLEDMIYEKLDSMGERVLTDIYNKKKSKRKKYLKDSVT</sequence>
<feature type="compositionally biased region" description="Basic and acidic residues" evidence="1">
    <location>
        <begin position="611"/>
        <end position="624"/>
    </location>
</feature>
<feature type="compositionally biased region" description="Basic and acidic residues" evidence="1">
    <location>
        <begin position="415"/>
        <end position="432"/>
    </location>
</feature>
<feature type="compositionally biased region" description="Basic and acidic residues" evidence="1">
    <location>
        <begin position="796"/>
        <end position="810"/>
    </location>
</feature>
<name>A0A1B6CVQ5_9HEMI</name>
<organism evidence="2">
    <name type="scientific">Clastoptera arizonana</name>
    <name type="common">Arizona spittle bug</name>
    <dbReference type="NCBI Taxonomy" id="38151"/>
    <lineage>
        <taxon>Eukaryota</taxon>
        <taxon>Metazoa</taxon>
        <taxon>Ecdysozoa</taxon>
        <taxon>Arthropoda</taxon>
        <taxon>Hexapoda</taxon>
        <taxon>Insecta</taxon>
        <taxon>Pterygota</taxon>
        <taxon>Neoptera</taxon>
        <taxon>Paraneoptera</taxon>
        <taxon>Hemiptera</taxon>
        <taxon>Auchenorrhyncha</taxon>
        <taxon>Cercopoidea</taxon>
        <taxon>Clastopteridae</taxon>
        <taxon>Clastoptera</taxon>
    </lineage>
</organism>
<feature type="region of interest" description="Disordered" evidence="1">
    <location>
        <begin position="590"/>
        <end position="641"/>
    </location>
</feature>
<feature type="compositionally biased region" description="Polar residues" evidence="1">
    <location>
        <begin position="719"/>
        <end position="729"/>
    </location>
</feature>
<evidence type="ECO:0000256" key="1">
    <source>
        <dbReference type="SAM" id="MobiDB-lite"/>
    </source>
</evidence>
<feature type="region of interest" description="Disordered" evidence="1">
    <location>
        <begin position="939"/>
        <end position="974"/>
    </location>
</feature>
<reference evidence="2" key="1">
    <citation type="submission" date="2015-12" db="EMBL/GenBank/DDBJ databases">
        <title>De novo transcriptome assembly of four potential Pierce s Disease insect vectors from Arizona vineyards.</title>
        <authorList>
            <person name="Tassone E.E."/>
        </authorList>
    </citation>
    <scope>NUCLEOTIDE SEQUENCE</scope>
</reference>
<feature type="region of interest" description="Disordered" evidence="1">
    <location>
        <begin position="719"/>
        <end position="748"/>
    </location>
</feature>
<gene>
    <name evidence="2" type="ORF">g.14845</name>
</gene>